<evidence type="ECO:0000313" key="3">
    <source>
        <dbReference type="EMBL" id="SDR72390.1"/>
    </source>
</evidence>
<dbReference type="Pfam" id="PF13392">
    <property type="entry name" value="HNH_3"/>
    <property type="match status" value="1"/>
</dbReference>
<dbReference type="SUPFAM" id="SSF54171">
    <property type="entry name" value="DNA-binding domain"/>
    <property type="match status" value="1"/>
</dbReference>
<gene>
    <name evidence="2" type="ORF">SAMN04489809_0009</name>
    <name evidence="3" type="ORF">SAMN04489809_0085</name>
</gene>
<evidence type="ECO:0000313" key="2">
    <source>
        <dbReference type="EMBL" id="SDR70453.1"/>
    </source>
</evidence>
<accession>A0A1H1LDH0</accession>
<dbReference type="EMBL" id="LT629770">
    <property type="protein sequence ID" value="SDR72390.1"/>
    <property type="molecule type" value="Genomic_DNA"/>
</dbReference>
<dbReference type="Proteomes" id="UP000182126">
    <property type="component" value="Chromosome I"/>
</dbReference>
<name>A0A1H1LDH0_9MICO</name>
<protein>
    <submittedName>
        <fullName evidence="3">AP2 domain-containing protein</fullName>
    </submittedName>
</protein>
<reference evidence="3 4" key="1">
    <citation type="submission" date="2016-10" db="EMBL/GenBank/DDBJ databases">
        <authorList>
            <person name="de Groot N.N."/>
        </authorList>
    </citation>
    <scope>NUCLEOTIDE SEQUENCE [LARGE SCALE GENOMIC DNA]</scope>
    <source>
        <strain evidence="3 4">DSM 15019</strain>
    </source>
</reference>
<dbReference type="EMBL" id="LT629770">
    <property type="protein sequence ID" value="SDR70453.1"/>
    <property type="molecule type" value="Genomic_DNA"/>
</dbReference>
<dbReference type="InterPro" id="IPR003615">
    <property type="entry name" value="HNH_nuc"/>
</dbReference>
<proteinExistence type="predicted"/>
<dbReference type="AlphaFoldDB" id="A0A1H1LDH0"/>
<dbReference type="InterPro" id="IPR044925">
    <property type="entry name" value="His-Me_finger_sf"/>
</dbReference>
<dbReference type="Gene3D" id="1.20.5.2050">
    <property type="match status" value="1"/>
</dbReference>
<feature type="domain" description="HNH nuclease" evidence="1">
    <location>
        <begin position="80"/>
        <end position="123"/>
    </location>
</feature>
<dbReference type="GO" id="GO:0003677">
    <property type="term" value="F:DNA binding"/>
    <property type="evidence" value="ECO:0007669"/>
    <property type="project" value="InterPro"/>
</dbReference>
<dbReference type="InterPro" id="IPR016177">
    <property type="entry name" value="DNA-bd_dom_sf"/>
</dbReference>
<dbReference type="SUPFAM" id="SSF54060">
    <property type="entry name" value="His-Me finger endonucleases"/>
    <property type="match status" value="1"/>
</dbReference>
<evidence type="ECO:0000259" key="1">
    <source>
        <dbReference type="Pfam" id="PF13392"/>
    </source>
</evidence>
<sequence>MKATCSFEGCERPAKSLSLCHSHYVQKRRTGALTPLRRIVNGSLQDRLDAYTERTEHCWNWTGSKSAGYGQLRVGGAVARAHRVAYELANGPLPQGVMLDHQCRNRACVRPDHLIPSTNKVNMENLDPAGYRGNSSGVRGVTWDAQTSRWRAKITHDGKTIHVGRFRTIDEAKAAIVARRGEVFSNSVSD</sequence>
<organism evidence="3 4">
    <name type="scientific">Microbacterium paraoxydans</name>
    <dbReference type="NCBI Taxonomy" id="199592"/>
    <lineage>
        <taxon>Bacteria</taxon>
        <taxon>Bacillati</taxon>
        <taxon>Actinomycetota</taxon>
        <taxon>Actinomycetes</taxon>
        <taxon>Micrococcales</taxon>
        <taxon>Microbacteriaceae</taxon>
        <taxon>Microbacterium</taxon>
    </lineage>
</organism>
<evidence type="ECO:0000313" key="4">
    <source>
        <dbReference type="Proteomes" id="UP000182126"/>
    </source>
</evidence>